<dbReference type="Proteomes" id="UP000324748">
    <property type="component" value="Unassembled WGS sequence"/>
</dbReference>
<keyword evidence="3" id="KW-1185">Reference proteome</keyword>
<protein>
    <submittedName>
        <fullName evidence="2">Uncharacterized protein</fullName>
    </submittedName>
</protein>
<feature type="region of interest" description="Disordered" evidence="1">
    <location>
        <begin position="1"/>
        <end position="22"/>
    </location>
</feature>
<dbReference type="EMBL" id="VSWC01000092">
    <property type="protein sequence ID" value="KAA1090794.1"/>
    <property type="molecule type" value="Genomic_DNA"/>
</dbReference>
<feature type="compositionally biased region" description="Basic and acidic residues" evidence="1">
    <location>
        <begin position="1"/>
        <end position="12"/>
    </location>
</feature>
<gene>
    <name evidence="2" type="ORF">PGT21_014005</name>
</gene>
<proteinExistence type="predicted"/>
<dbReference type="AlphaFoldDB" id="A0A5B0NQK2"/>
<comment type="caution">
    <text evidence="2">The sequence shown here is derived from an EMBL/GenBank/DDBJ whole genome shotgun (WGS) entry which is preliminary data.</text>
</comment>
<reference evidence="2 3" key="1">
    <citation type="submission" date="2019-05" db="EMBL/GenBank/DDBJ databases">
        <title>Emergence of the Ug99 lineage of the wheat stem rust pathogen through somatic hybridization.</title>
        <authorList>
            <person name="Li F."/>
            <person name="Upadhyaya N.M."/>
            <person name="Sperschneider J."/>
            <person name="Matny O."/>
            <person name="Nguyen-Phuc H."/>
            <person name="Mago R."/>
            <person name="Raley C."/>
            <person name="Miller M.E."/>
            <person name="Silverstein K.A.T."/>
            <person name="Henningsen E."/>
            <person name="Hirsch C.D."/>
            <person name="Visser B."/>
            <person name="Pretorius Z.A."/>
            <person name="Steffenson B.J."/>
            <person name="Schwessinger B."/>
            <person name="Dodds P.N."/>
            <person name="Figueroa M."/>
        </authorList>
    </citation>
    <scope>NUCLEOTIDE SEQUENCE [LARGE SCALE GENOMIC DNA]</scope>
    <source>
        <strain evidence="2">21-0</strain>
    </source>
</reference>
<evidence type="ECO:0000313" key="2">
    <source>
        <dbReference type="EMBL" id="KAA1090794.1"/>
    </source>
</evidence>
<evidence type="ECO:0000313" key="3">
    <source>
        <dbReference type="Proteomes" id="UP000324748"/>
    </source>
</evidence>
<accession>A0A5B0NQK2</accession>
<organism evidence="2 3">
    <name type="scientific">Puccinia graminis f. sp. tritici</name>
    <dbReference type="NCBI Taxonomy" id="56615"/>
    <lineage>
        <taxon>Eukaryota</taxon>
        <taxon>Fungi</taxon>
        <taxon>Dikarya</taxon>
        <taxon>Basidiomycota</taxon>
        <taxon>Pucciniomycotina</taxon>
        <taxon>Pucciniomycetes</taxon>
        <taxon>Pucciniales</taxon>
        <taxon>Pucciniaceae</taxon>
        <taxon>Puccinia</taxon>
    </lineage>
</organism>
<sequence>MLKVGGKEKEEFLGPVGPWSSSKSVTLASESLFVDISIDLGPLWMHDVLQLPSKGPQKSAVVIRP</sequence>
<evidence type="ECO:0000256" key="1">
    <source>
        <dbReference type="SAM" id="MobiDB-lite"/>
    </source>
</evidence>
<name>A0A5B0NQK2_PUCGR</name>